<dbReference type="Proteomes" id="UP000199550">
    <property type="component" value="Unassembled WGS sequence"/>
</dbReference>
<dbReference type="EMBL" id="FOTF01000008">
    <property type="protein sequence ID" value="SFL14086.1"/>
    <property type="molecule type" value="Genomic_DNA"/>
</dbReference>
<protein>
    <submittedName>
        <fullName evidence="2">Metal-dependent hydrolase, endonuclease/exonuclease/phosphatase family</fullName>
    </submittedName>
</protein>
<sequence length="237" mass="26332">MSNHADLLHVVSYNIRKAMGTDRRRDPHRILTILREAAPDIAILQEADLRLGQRPTALPRDAIEDAGFVPAALAENTVSLGWHGNAILIRPDWPVMSIDRIVLPGLEPRGAVAAVVDSPFGPLRIVGLHLGLLRRSRLGQQHAVLDWMADQDDHPTIIAGDLNEWSARRGLGPLTRKFGLRSPGHSYHARWRLAPLDRIGMSDHFEMDDLDMIDTNLSRMASDHLPLSAKIAVRRAP</sequence>
<evidence type="ECO:0000259" key="1">
    <source>
        <dbReference type="Pfam" id="PF03372"/>
    </source>
</evidence>
<keyword evidence="2" id="KW-0269">Exonuclease</keyword>
<keyword evidence="3" id="KW-1185">Reference proteome</keyword>
<evidence type="ECO:0000313" key="3">
    <source>
        <dbReference type="Proteomes" id="UP000199550"/>
    </source>
</evidence>
<organism evidence="2 3">
    <name type="scientific">Loktanella salsilacus</name>
    <dbReference type="NCBI Taxonomy" id="195913"/>
    <lineage>
        <taxon>Bacteria</taxon>
        <taxon>Pseudomonadati</taxon>
        <taxon>Pseudomonadota</taxon>
        <taxon>Alphaproteobacteria</taxon>
        <taxon>Rhodobacterales</taxon>
        <taxon>Roseobacteraceae</taxon>
        <taxon>Loktanella</taxon>
    </lineage>
</organism>
<keyword evidence="2" id="KW-0255">Endonuclease</keyword>
<dbReference type="GO" id="GO:0004527">
    <property type="term" value="F:exonuclease activity"/>
    <property type="evidence" value="ECO:0007669"/>
    <property type="project" value="UniProtKB-KW"/>
</dbReference>
<dbReference type="STRING" id="195913.SAMN04488004_108177"/>
<dbReference type="InterPro" id="IPR005135">
    <property type="entry name" value="Endo/exonuclease/phosphatase"/>
</dbReference>
<keyword evidence="2" id="KW-0378">Hydrolase</keyword>
<evidence type="ECO:0000313" key="2">
    <source>
        <dbReference type="EMBL" id="SFL14086.1"/>
    </source>
</evidence>
<dbReference type="RefSeq" id="WP_090188755.1">
    <property type="nucleotide sequence ID" value="NZ_CAXIDI010000006.1"/>
</dbReference>
<dbReference type="GO" id="GO:0006506">
    <property type="term" value="P:GPI anchor biosynthetic process"/>
    <property type="evidence" value="ECO:0007669"/>
    <property type="project" value="TreeGrafter"/>
</dbReference>
<feature type="domain" description="Endonuclease/exonuclease/phosphatase" evidence="1">
    <location>
        <begin position="11"/>
        <end position="224"/>
    </location>
</feature>
<dbReference type="SUPFAM" id="SSF56219">
    <property type="entry name" value="DNase I-like"/>
    <property type="match status" value="1"/>
</dbReference>
<dbReference type="AlphaFoldDB" id="A0A1I4FBC1"/>
<name>A0A1I4FBC1_9RHOB</name>
<dbReference type="PANTHER" id="PTHR14859:SF15">
    <property type="entry name" value="ENDONUCLEASE_EXONUCLEASE_PHOSPHATASE DOMAIN-CONTAINING PROTEIN"/>
    <property type="match status" value="1"/>
</dbReference>
<dbReference type="InterPro" id="IPR036691">
    <property type="entry name" value="Endo/exonu/phosph_ase_sf"/>
</dbReference>
<dbReference type="GO" id="GO:0016020">
    <property type="term" value="C:membrane"/>
    <property type="evidence" value="ECO:0007669"/>
    <property type="project" value="GOC"/>
</dbReference>
<proteinExistence type="predicted"/>
<gene>
    <name evidence="2" type="ORF">SAMN04488004_108177</name>
</gene>
<dbReference type="PANTHER" id="PTHR14859">
    <property type="entry name" value="CALCOFLUOR WHITE HYPERSENSITIVE PROTEIN PRECURSOR"/>
    <property type="match status" value="1"/>
</dbReference>
<dbReference type="Pfam" id="PF03372">
    <property type="entry name" value="Exo_endo_phos"/>
    <property type="match status" value="1"/>
</dbReference>
<dbReference type="Gene3D" id="3.60.10.10">
    <property type="entry name" value="Endonuclease/exonuclease/phosphatase"/>
    <property type="match status" value="1"/>
</dbReference>
<keyword evidence="2" id="KW-0540">Nuclease</keyword>
<dbReference type="OrthoDB" id="9813425at2"/>
<accession>A0A1I4FBC1</accession>
<reference evidence="3" key="1">
    <citation type="submission" date="2016-10" db="EMBL/GenBank/DDBJ databases">
        <authorList>
            <person name="Varghese N."/>
            <person name="Submissions S."/>
        </authorList>
    </citation>
    <scope>NUCLEOTIDE SEQUENCE [LARGE SCALE GENOMIC DNA]</scope>
    <source>
        <strain evidence="3">DSM 16199</strain>
    </source>
</reference>
<dbReference type="GO" id="GO:0004519">
    <property type="term" value="F:endonuclease activity"/>
    <property type="evidence" value="ECO:0007669"/>
    <property type="project" value="UniProtKB-KW"/>
</dbReference>
<dbReference type="InterPro" id="IPR051916">
    <property type="entry name" value="GPI-anchor_lipid_remodeler"/>
</dbReference>